<feature type="compositionally biased region" description="Basic and acidic residues" evidence="3">
    <location>
        <begin position="289"/>
        <end position="300"/>
    </location>
</feature>
<name>A0A8T1VIK2_9STRA</name>
<keyword evidence="2" id="KW-0539">Nucleus</keyword>
<dbReference type="PANTHER" id="PTHR21220:SF0">
    <property type="entry name" value="DNA-DEPENDENT METALLOPROTEASE SPRTN"/>
    <property type="match status" value="1"/>
</dbReference>
<dbReference type="Pfam" id="PF22934">
    <property type="entry name" value="SPRTN_ZBD"/>
    <property type="match status" value="1"/>
</dbReference>
<accession>A0A8T1VIK2</accession>
<sequence>MARNSMLARAAASSNGDALATQRCDLLAPENEYLDPNPDLHSLFREYNRLFFEGRLAGCEVKWSKRMTLCAGLCSFQPRSGFCSIRLSEPLLKLRPRSDMVNTLLHEMIHAYVFVATPVRDHEDHGPLFQAHMNRINEAAKTKITVFHTFHDEVNSYRQHVWQCSGSCRHTAPYFGLVKRSMNRAPGPTDRWWADHERGCGGSYTKIKEPAEFTAKQAKKKERELAREEKQKKEDQEAKAAPSVKQFFPTIEEDNDSKRGVAKKPARADAKAPRAKKKAPPQPKTQNDSTKKPKKEHEDGGNSSGSGWPTLGFPSPAPVIFSADGDVNGYFFVGDIQAPFQTAPPQPFTPNDRKKDRLKPPRGGNDIFAPGTGSSATGSSSVVDLTVSDSDASDNEQLESAIRLSLATQLQATTDEILQTSRAGEAGVIEID</sequence>
<feature type="region of interest" description="Disordered" evidence="3">
    <location>
        <begin position="215"/>
        <end position="311"/>
    </location>
</feature>
<proteinExistence type="predicted"/>
<reference evidence="5" key="1">
    <citation type="submission" date="2021-02" db="EMBL/GenBank/DDBJ databases">
        <authorList>
            <person name="Palmer J.M."/>
        </authorList>
    </citation>
    <scope>NUCLEOTIDE SEQUENCE</scope>
    <source>
        <strain evidence="5">SCRP734</strain>
    </source>
</reference>
<feature type="compositionally biased region" description="Low complexity" evidence="3">
    <location>
        <begin position="371"/>
        <end position="390"/>
    </location>
</feature>
<evidence type="ECO:0000259" key="4">
    <source>
        <dbReference type="SMART" id="SM00731"/>
    </source>
</evidence>
<dbReference type="OrthoDB" id="5236983at2759"/>
<gene>
    <name evidence="5" type="ORF">PHYPSEUDO_007882</name>
</gene>
<dbReference type="GO" id="GO:0003697">
    <property type="term" value="F:single-stranded DNA binding"/>
    <property type="evidence" value="ECO:0007669"/>
    <property type="project" value="InterPro"/>
</dbReference>
<keyword evidence="6" id="KW-1185">Reference proteome</keyword>
<dbReference type="PANTHER" id="PTHR21220">
    <property type="entry name" value="DNA-DEPENDENT METALLOPROTEASE SPRTN"/>
    <property type="match status" value="1"/>
</dbReference>
<dbReference type="SMART" id="SM00731">
    <property type="entry name" value="SprT"/>
    <property type="match status" value="1"/>
</dbReference>
<dbReference type="GO" id="GO:0006974">
    <property type="term" value="P:DNA damage response"/>
    <property type="evidence" value="ECO:0007669"/>
    <property type="project" value="InterPro"/>
</dbReference>
<protein>
    <recommendedName>
        <fullName evidence="4">SprT-like domain-containing protein</fullName>
    </recommendedName>
</protein>
<organism evidence="5 6">
    <name type="scientific">Phytophthora pseudosyringae</name>
    <dbReference type="NCBI Taxonomy" id="221518"/>
    <lineage>
        <taxon>Eukaryota</taxon>
        <taxon>Sar</taxon>
        <taxon>Stramenopiles</taxon>
        <taxon>Oomycota</taxon>
        <taxon>Peronosporomycetes</taxon>
        <taxon>Peronosporales</taxon>
        <taxon>Peronosporaceae</taxon>
        <taxon>Phytophthora</taxon>
    </lineage>
</organism>
<feature type="compositionally biased region" description="Basic and acidic residues" evidence="3">
    <location>
        <begin position="221"/>
        <end position="238"/>
    </location>
</feature>
<dbReference type="EMBL" id="JAGDFM010000318">
    <property type="protein sequence ID" value="KAG7379973.1"/>
    <property type="molecule type" value="Genomic_DNA"/>
</dbReference>
<comment type="subcellular location">
    <subcellularLocation>
        <location evidence="1">Nucleus</location>
    </subcellularLocation>
</comment>
<comment type="caution">
    <text evidence="5">The sequence shown here is derived from an EMBL/GenBank/DDBJ whole genome shotgun (WGS) entry which is preliminary data.</text>
</comment>
<dbReference type="InterPro" id="IPR044245">
    <property type="entry name" value="Spartan"/>
</dbReference>
<dbReference type="Pfam" id="PF10263">
    <property type="entry name" value="SprT-like"/>
    <property type="match status" value="1"/>
</dbReference>
<evidence type="ECO:0000256" key="1">
    <source>
        <dbReference type="ARBA" id="ARBA00004123"/>
    </source>
</evidence>
<evidence type="ECO:0000256" key="2">
    <source>
        <dbReference type="ARBA" id="ARBA00023242"/>
    </source>
</evidence>
<dbReference type="GO" id="GO:0031593">
    <property type="term" value="F:polyubiquitin modification-dependent protein binding"/>
    <property type="evidence" value="ECO:0007669"/>
    <property type="project" value="TreeGrafter"/>
</dbReference>
<dbReference type="InterPro" id="IPR006640">
    <property type="entry name" value="SprT-like_domain"/>
</dbReference>
<feature type="domain" description="SprT-like" evidence="4">
    <location>
        <begin position="38"/>
        <end position="207"/>
    </location>
</feature>
<dbReference type="GO" id="GO:0004222">
    <property type="term" value="F:metalloendopeptidase activity"/>
    <property type="evidence" value="ECO:0007669"/>
    <property type="project" value="InterPro"/>
</dbReference>
<evidence type="ECO:0000313" key="5">
    <source>
        <dbReference type="EMBL" id="KAG7379973.1"/>
    </source>
</evidence>
<evidence type="ECO:0000313" key="6">
    <source>
        <dbReference type="Proteomes" id="UP000694044"/>
    </source>
</evidence>
<dbReference type="AlphaFoldDB" id="A0A8T1VIK2"/>
<feature type="region of interest" description="Disordered" evidence="3">
    <location>
        <begin position="338"/>
        <end position="395"/>
    </location>
</feature>
<dbReference type="GO" id="GO:0005634">
    <property type="term" value="C:nucleus"/>
    <property type="evidence" value="ECO:0007669"/>
    <property type="project" value="UniProtKB-SubCell"/>
</dbReference>
<dbReference type="Proteomes" id="UP000694044">
    <property type="component" value="Unassembled WGS sequence"/>
</dbReference>
<dbReference type="InterPro" id="IPR055220">
    <property type="entry name" value="SPRTN_ZBD"/>
</dbReference>
<evidence type="ECO:0000256" key="3">
    <source>
        <dbReference type="SAM" id="MobiDB-lite"/>
    </source>
</evidence>